<feature type="transmembrane region" description="Helical" evidence="2">
    <location>
        <begin position="112"/>
        <end position="131"/>
    </location>
</feature>
<feature type="transmembrane region" description="Helical" evidence="2">
    <location>
        <begin position="48"/>
        <end position="70"/>
    </location>
</feature>
<keyword evidence="2" id="KW-1133">Transmembrane helix</keyword>
<proteinExistence type="predicted"/>
<dbReference type="EMBL" id="NRRU01000031">
    <property type="protein sequence ID" value="MBK1713107.1"/>
    <property type="molecule type" value="Genomic_DNA"/>
</dbReference>
<reference evidence="4" key="1">
    <citation type="submission" date="2017-08" db="EMBL/GenBank/DDBJ databases">
        <authorList>
            <person name="Imhoff J.F."/>
            <person name="Rahn T."/>
            <person name="Kuenzel S."/>
            <person name="Neulinger S.C."/>
        </authorList>
    </citation>
    <scope>NUCLEOTIDE SEQUENCE</scope>
    <source>
        <strain evidence="4">IM 151</strain>
    </source>
</reference>
<evidence type="ECO:0000256" key="1">
    <source>
        <dbReference type="SAM" id="MobiDB-lite"/>
    </source>
</evidence>
<dbReference type="InterPro" id="IPR019251">
    <property type="entry name" value="DUF2231_TM"/>
</dbReference>
<evidence type="ECO:0000313" key="5">
    <source>
        <dbReference type="Proteomes" id="UP001041814"/>
    </source>
</evidence>
<name>A0ABS1DSX9_RUBGE</name>
<comment type="caution">
    <text evidence="4">The sequence shown here is derived from an EMBL/GenBank/DDBJ whole genome shotgun (WGS) entry which is preliminary data.</text>
</comment>
<dbReference type="RefSeq" id="WP_200231124.1">
    <property type="nucleotide sequence ID" value="NZ_NRRT01000058.1"/>
</dbReference>
<evidence type="ECO:0000256" key="2">
    <source>
        <dbReference type="SAM" id="Phobius"/>
    </source>
</evidence>
<gene>
    <name evidence="4" type="ORF">CKO43_09980</name>
</gene>
<feature type="compositionally biased region" description="Low complexity" evidence="1">
    <location>
        <begin position="158"/>
        <end position="173"/>
    </location>
</feature>
<keyword evidence="5" id="KW-1185">Reference proteome</keyword>
<feature type="domain" description="DUF2231" evidence="3">
    <location>
        <begin position="9"/>
        <end position="144"/>
    </location>
</feature>
<accession>A0ABS1DSX9</accession>
<reference evidence="4" key="2">
    <citation type="journal article" date="2020" name="Microorganisms">
        <title>Osmotic Adaptation and Compatible Solute Biosynthesis of Phototrophic Bacteria as Revealed from Genome Analyses.</title>
        <authorList>
            <person name="Imhoff J.F."/>
            <person name="Rahn T."/>
            <person name="Kunzel S."/>
            <person name="Keller A."/>
            <person name="Neulinger S.C."/>
        </authorList>
    </citation>
    <scope>NUCLEOTIDE SEQUENCE</scope>
    <source>
        <strain evidence="4">IM 151</strain>
    </source>
</reference>
<feature type="region of interest" description="Disordered" evidence="1">
    <location>
        <begin position="152"/>
        <end position="173"/>
    </location>
</feature>
<organism evidence="4 5">
    <name type="scientific">Rubrivivax gelatinosus</name>
    <name type="common">Rhodocyclus gelatinosus</name>
    <name type="synonym">Rhodopseudomonas gelatinosa</name>
    <dbReference type="NCBI Taxonomy" id="28068"/>
    <lineage>
        <taxon>Bacteria</taxon>
        <taxon>Pseudomonadati</taxon>
        <taxon>Pseudomonadota</taxon>
        <taxon>Betaproteobacteria</taxon>
        <taxon>Burkholderiales</taxon>
        <taxon>Sphaerotilaceae</taxon>
        <taxon>Rubrivivax</taxon>
    </lineage>
</organism>
<sequence length="173" mass="17905">MESKIKVLGHPLHQMLVVFPLGLLGTSVVFDLVYLIGGNTFAASVSYMLIAAGLIAGAIAAPWGTLDWLAIPRGTRAKAIGALHGGGNLIVLLLFAASWWLRQADPAHLPSVVAWVVSFCGAAVSMVTAWLGGELVARLGVGVSPHAHLNARSSLDGPAEPATAAEAARARQN</sequence>
<evidence type="ECO:0000259" key="3">
    <source>
        <dbReference type="Pfam" id="PF09990"/>
    </source>
</evidence>
<dbReference type="Pfam" id="PF09990">
    <property type="entry name" value="DUF2231"/>
    <property type="match status" value="1"/>
</dbReference>
<evidence type="ECO:0000313" key="4">
    <source>
        <dbReference type="EMBL" id="MBK1713107.1"/>
    </source>
</evidence>
<keyword evidence="2" id="KW-0472">Membrane</keyword>
<keyword evidence="2" id="KW-0812">Transmembrane</keyword>
<protein>
    <recommendedName>
        <fullName evidence="3">DUF2231 domain-containing protein</fullName>
    </recommendedName>
</protein>
<feature type="transmembrane region" description="Helical" evidence="2">
    <location>
        <begin position="82"/>
        <end position="100"/>
    </location>
</feature>
<feature type="transmembrane region" description="Helical" evidence="2">
    <location>
        <begin position="12"/>
        <end position="36"/>
    </location>
</feature>
<dbReference type="Proteomes" id="UP001041814">
    <property type="component" value="Unassembled WGS sequence"/>
</dbReference>